<dbReference type="PANTHER" id="PTHR34413">
    <property type="entry name" value="PROPHAGE TAIL FIBER ASSEMBLY PROTEIN HOMOLOG TFAE-RELATED-RELATED"/>
    <property type="match status" value="1"/>
</dbReference>
<proteinExistence type="predicted"/>
<dbReference type="PANTHER" id="PTHR34413:SF1">
    <property type="entry name" value="CYTOPLASMIC PROTEIN"/>
    <property type="match status" value="1"/>
</dbReference>
<sequence length="140" mass="15875">MYYYSAKMNAFYPVEMKQDYIDAGSFPDDVIEVSESVFIEFVGNAPPKGKCRIADKNGLPAWGDIPPMTQEQLVQQFENTKKRLISEVSEKILPLQDAFDLGIASEAEKSDLLALKNYRVMLNRTDLHVNSDVKWPKEPG</sequence>
<reference evidence="1 2" key="1">
    <citation type="submission" date="2018-02" db="EMBL/GenBank/DDBJ databases">
        <authorList>
            <person name="Machado R.A."/>
        </authorList>
    </citation>
    <scope>NUCLEOTIDE SEQUENCE [LARGE SCALE GENOMIC DNA]</scope>
    <source>
        <strain evidence="1 2">T327</strain>
    </source>
</reference>
<comment type="caution">
    <text evidence="1">The sequence shown here is derived from an EMBL/GenBank/DDBJ whole genome shotgun (WGS) entry which is preliminary data.</text>
</comment>
<dbReference type="InterPro" id="IPR003458">
    <property type="entry name" value="Phage_T4_Gp38_tail_assem"/>
</dbReference>
<dbReference type="EMBL" id="PUJU01000038">
    <property type="protein sequence ID" value="NHB89181.1"/>
    <property type="molecule type" value="Genomic_DNA"/>
</dbReference>
<dbReference type="Proteomes" id="UP000697802">
    <property type="component" value="Unassembled WGS sequence"/>
</dbReference>
<organism evidence="1 2">
    <name type="scientific">Photorhabdus tasmaniensis</name>
    <dbReference type="NCBI Taxonomy" id="1004159"/>
    <lineage>
        <taxon>Bacteria</taxon>
        <taxon>Pseudomonadati</taxon>
        <taxon>Pseudomonadota</taxon>
        <taxon>Gammaproteobacteria</taxon>
        <taxon>Enterobacterales</taxon>
        <taxon>Morganellaceae</taxon>
        <taxon>Photorhabdus</taxon>
    </lineage>
</organism>
<dbReference type="Pfam" id="PF02413">
    <property type="entry name" value="Caudo_TAP"/>
    <property type="match status" value="1"/>
</dbReference>
<accession>A0ABX0GLT0</accession>
<name>A0ABX0GLT0_9GAMM</name>
<evidence type="ECO:0000313" key="1">
    <source>
        <dbReference type="EMBL" id="NHB89181.1"/>
    </source>
</evidence>
<evidence type="ECO:0000313" key="2">
    <source>
        <dbReference type="Proteomes" id="UP000697802"/>
    </source>
</evidence>
<dbReference type="InterPro" id="IPR051220">
    <property type="entry name" value="TFA_Chaperone"/>
</dbReference>
<protein>
    <submittedName>
        <fullName evidence="1">Phage tail protein</fullName>
    </submittedName>
</protein>
<keyword evidence="2" id="KW-1185">Reference proteome</keyword>
<gene>
    <name evidence="1" type="ORF">C5471_16365</name>
</gene>
<dbReference type="RefSeq" id="WP_133816222.1">
    <property type="nucleotide sequence ID" value="NZ_CAWPIF010000038.1"/>
</dbReference>